<proteinExistence type="predicted"/>
<protein>
    <recommendedName>
        <fullName evidence="4">Transmembrane protein</fullName>
    </recommendedName>
</protein>
<sequence>MSFLLYFMLMAIPGLIALVLAKLVWKEKVTDHEFTLGGAFASVLAALACVGIYVGMHSNMWDTEVWNGKVTSKYSKKVSCSHEYKCGETCTSDSKGNKTCVPIYCDEHPWDISWFVESTVGSVKIDRVDRRGLKEPPRFTKVEIGEYFARENSYKNYLKANKDSLFYKNREAAENYKGIIPAYPRVYDYYRNSKVFNFSKVGTPDAETLILEWLKEYGGTKQVNIIAVFTEEGTEYFDMLQARWGGVKKNDVLLMYGMSGNKVEWFRSTSFADGMNNRELHVHLRNAAIEKEWSTEILKEQLALVLEKFSRIPNSDFADMAENIKPSFSMLVWFFVICFLLNVAFVHYLVTNQDTNIKPVYKYPFGNRRYK</sequence>
<dbReference type="RefSeq" id="YP_009794761.1">
    <property type="nucleotide sequence ID" value="NC_047882.1"/>
</dbReference>
<dbReference type="EMBL" id="KY883655">
    <property type="protein sequence ID" value="ASV43596.1"/>
    <property type="molecule type" value="Genomic_DNA"/>
</dbReference>
<evidence type="ECO:0000313" key="2">
    <source>
        <dbReference type="EMBL" id="ASV43596.1"/>
    </source>
</evidence>
<dbReference type="GeneID" id="54985036"/>
<keyword evidence="1" id="KW-1133">Transmembrane helix</keyword>
<feature type="transmembrane region" description="Helical" evidence="1">
    <location>
        <begin position="330"/>
        <end position="350"/>
    </location>
</feature>
<feature type="transmembrane region" description="Helical" evidence="1">
    <location>
        <begin position="37"/>
        <end position="56"/>
    </location>
</feature>
<dbReference type="Proteomes" id="UP000241680">
    <property type="component" value="Segment"/>
</dbReference>
<reference evidence="2 3" key="1">
    <citation type="journal article" date="2017" name="Sci. Rep.">
        <title>Analysis of the CRISPR-Cas system in bacteriophages active on epidemic strains of Vibrio cholerae in Bangladesh.</title>
        <authorList>
            <person name="Naser I.B."/>
            <person name="Hoque M.M."/>
            <person name="Nahid M.A."/>
            <person name="Tareq T.M."/>
            <person name="Rocky M.K."/>
            <person name="Faruque S.M."/>
        </authorList>
    </citation>
    <scope>NUCLEOTIDE SEQUENCE [LARGE SCALE GENOMIC DNA]</scope>
</reference>
<organism evidence="2 3">
    <name type="scientific">Vibrio phage JSF12</name>
    <dbReference type="NCBI Taxonomy" id="1983595"/>
    <lineage>
        <taxon>Viruses</taxon>
        <taxon>Duplodnaviria</taxon>
        <taxon>Heunggongvirae</taxon>
        <taxon>Uroviricota</taxon>
        <taxon>Caudoviricetes</taxon>
        <taxon>Demerecviridae</taxon>
        <taxon>Ermolyevavirinae</taxon>
        <taxon>Jesfedecavirus</taxon>
        <taxon>Jesfedecavirus JSF12</taxon>
    </lineage>
</organism>
<name>A0A2D0YMB7_9CAUD</name>
<keyword evidence="1" id="KW-0472">Membrane</keyword>
<keyword evidence="1" id="KW-0812">Transmembrane</keyword>
<evidence type="ECO:0008006" key="4">
    <source>
        <dbReference type="Google" id="ProtNLM"/>
    </source>
</evidence>
<dbReference type="KEGG" id="vg:54985036"/>
<accession>A0A2D0YMB7</accession>
<evidence type="ECO:0000313" key="3">
    <source>
        <dbReference type="Proteomes" id="UP000241680"/>
    </source>
</evidence>
<keyword evidence="3" id="KW-1185">Reference proteome</keyword>
<feature type="transmembrane region" description="Helical" evidence="1">
    <location>
        <begin position="6"/>
        <end position="25"/>
    </location>
</feature>
<evidence type="ECO:0000256" key="1">
    <source>
        <dbReference type="SAM" id="Phobius"/>
    </source>
</evidence>